<reference evidence="2 3" key="1">
    <citation type="journal article" date="2014" name="World J. Microbiol. Biotechnol.">
        <title>Biodiversity and physiological characteristics of Antarctic and Arctic lichens-associated bacteria.</title>
        <authorList>
            <person name="Lee Y.M."/>
            <person name="Kim E.H."/>
            <person name="Lee H.K."/>
            <person name="Hong S.G."/>
        </authorList>
    </citation>
    <scope>NUCLEOTIDE SEQUENCE [LARGE SCALE GENOMIC DNA]</scope>
    <source>
        <strain evidence="2 3">PAMC 26569</strain>
        <plasmid evidence="2">unnamed1</plasmid>
    </source>
</reference>
<evidence type="ECO:0000256" key="1">
    <source>
        <dbReference type="SAM" id="MobiDB-lite"/>
    </source>
</evidence>
<proteinExistence type="predicted"/>
<keyword evidence="3" id="KW-1185">Reference proteome</keyword>
<gene>
    <name evidence="2" type="ORF">HN018_22715</name>
</gene>
<protein>
    <submittedName>
        <fullName evidence="2">Uncharacterized protein</fullName>
    </submittedName>
</protein>
<dbReference type="EMBL" id="CP053709">
    <property type="protein sequence ID" value="QKE93018.1"/>
    <property type="molecule type" value="Genomic_DNA"/>
</dbReference>
<dbReference type="AlphaFoldDB" id="A0A6M8HXE9"/>
<organism evidence="2 3">
    <name type="scientific">Lichenicola cladoniae</name>
    <dbReference type="NCBI Taxonomy" id="1484109"/>
    <lineage>
        <taxon>Bacteria</taxon>
        <taxon>Pseudomonadati</taxon>
        <taxon>Pseudomonadota</taxon>
        <taxon>Alphaproteobacteria</taxon>
        <taxon>Acetobacterales</taxon>
        <taxon>Acetobacteraceae</taxon>
        <taxon>Lichenicola</taxon>
    </lineage>
</organism>
<dbReference type="KEGG" id="lck:HN018_22715"/>
<keyword evidence="2" id="KW-0614">Plasmid</keyword>
<feature type="region of interest" description="Disordered" evidence="1">
    <location>
        <begin position="60"/>
        <end position="79"/>
    </location>
</feature>
<geneLocation type="plasmid" evidence="2 3">
    <name>unnamed1</name>
</geneLocation>
<dbReference type="RefSeq" id="WP_171837673.1">
    <property type="nucleotide sequence ID" value="NZ_CP053709.1"/>
</dbReference>
<name>A0A6M8HXE9_9PROT</name>
<sequence>MTDDDKRTLRPASTSELEETLSFALRFAGKKRVHTADDVMARVTAERLVQHLEKSGYVLMKRPSSAVPSTSGHRHPNSD</sequence>
<accession>A0A6M8HXE9</accession>
<evidence type="ECO:0000313" key="3">
    <source>
        <dbReference type="Proteomes" id="UP000500767"/>
    </source>
</evidence>
<evidence type="ECO:0000313" key="2">
    <source>
        <dbReference type="EMBL" id="QKE93018.1"/>
    </source>
</evidence>
<dbReference type="Proteomes" id="UP000500767">
    <property type="component" value="Plasmid unnamed1"/>
</dbReference>